<proteinExistence type="predicted"/>
<dbReference type="Proteomes" id="UP000028045">
    <property type="component" value="Unassembled WGS sequence"/>
</dbReference>
<dbReference type="SUPFAM" id="SSF47954">
    <property type="entry name" value="Cyclin-like"/>
    <property type="match status" value="1"/>
</dbReference>
<dbReference type="EMBL" id="KL648716">
    <property type="protein sequence ID" value="KEY65047.1"/>
    <property type="molecule type" value="Genomic_DNA"/>
</dbReference>
<dbReference type="HOGENOM" id="CLU_063918_0_0_1"/>
<dbReference type="Gene3D" id="1.10.472.10">
    <property type="entry name" value="Cyclin-like"/>
    <property type="match status" value="1"/>
</dbReference>
<evidence type="ECO:0000313" key="3">
    <source>
        <dbReference type="EMBL" id="KEY65047.1"/>
    </source>
</evidence>
<gene>
    <name evidence="3" type="ORF">S7711_08437</name>
</gene>
<evidence type="ECO:0000256" key="1">
    <source>
        <dbReference type="SAM" id="MobiDB-lite"/>
    </source>
</evidence>
<sequence>MRRSQNLGDACEAGDDAAYFVYRPLSNLPTPPPSSKDSRASSTTPDDGEPLKSMFLGPAIHLVNFIPSAASLATASIPRVQSMLTRADLPLETVALAVCILDSLDSKFARKWRLSCPLRCGLLRMSSKRHTLPPTLPRLDFTQQPQQFHIDSVSPELIVLAALVIAAKFTEDPQETTQYYCRAWGRDMWSHEQLNVTERLIMESLDYRILPLYDEECITDAMVDMQLAAQEPPGDLRQTTPPESIYGDDAQAFVPSHCRSKTMSTGKAILGFGNTLTPTDTPGAETSRATTPRPSGGRGDYFDQASA</sequence>
<feature type="region of interest" description="Disordered" evidence="1">
    <location>
        <begin position="271"/>
        <end position="307"/>
    </location>
</feature>
<dbReference type="InterPro" id="IPR036915">
    <property type="entry name" value="Cyclin-like_sf"/>
</dbReference>
<dbReference type="OrthoDB" id="3877279at2759"/>
<name>A0A084AIB8_STACB</name>
<evidence type="ECO:0000259" key="2">
    <source>
        <dbReference type="Pfam" id="PF00134"/>
    </source>
</evidence>
<dbReference type="AlphaFoldDB" id="A0A084AIB8"/>
<feature type="region of interest" description="Disordered" evidence="1">
    <location>
        <begin position="23"/>
        <end position="50"/>
    </location>
</feature>
<evidence type="ECO:0000313" key="4">
    <source>
        <dbReference type="Proteomes" id="UP000028045"/>
    </source>
</evidence>
<feature type="domain" description="Cyclin N-terminal" evidence="2">
    <location>
        <begin position="154"/>
        <end position="209"/>
    </location>
</feature>
<protein>
    <recommendedName>
        <fullName evidence="2">Cyclin N-terminal domain-containing protein</fullName>
    </recommendedName>
</protein>
<dbReference type="InterPro" id="IPR006671">
    <property type="entry name" value="Cyclin_N"/>
</dbReference>
<dbReference type="Pfam" id="PF00134">
    <property type="entry name" value="Cyclin_N"/>
    <property type="match status" value="1"/>
</dbReference>
<organism evidence="3 4">
    <name type="scientific">Stachybotrys chartarum (strain CBS 109288 / IBT 7711)</name>
    <name type="common">Toxic black mold</name>
    <name type="synonym">Stilbospora chartarum</name>
    <dbReference type="NCBI Taxonomy" id="1280523"/>
    <lineage>
        <taxon>Eukaryota</taxon>
        <taxon>Fungi</taxon>
        <taxon>Dikarya</taxon>
        <taxon>Ascomycota</taxon>
        <taxon>Pezizomycotina</taxon>
        <taxon>Sordariomycetes</taxon>
        <taxon>Hypocreomycetidae</taxon>
        <taxon>Hypocreales</taxon>
        <taxon>Stachybotryaceae</taxon>
        <taxon>Stachybotrys</taxon>
    </lineage>
</organism>
<accession>A0A084AIB8</accession>
<keyword evidence="4" id="KW-1185">Reference proteome</keyword>
<reference evidence="3 4" key="1">
    <citation type="journal article" date="2014" name="BMC Genomics">
        <title>Comparative genome sequencing reveals chemotype-specific gene clusters in the toxigenic black mold Stachybotrys.</title>
        <authorList>
            <person name="Semeiks J."/>
            <person name="Borek D."/>
            <person name="Otwinowski Z."/>
            <person name="Grishin N.V."/>
        </authorList>
    </citation>
    <scope>NUCLEOTIDE SEQUENCE [LARGE SCALE GENOMIC DNA]</scope>
    <source>
        <strain evidence="4">CBS 109288 / IBT 7711</strain>
    </source>
</reference>